<comment type="caution">
    <text evidence="5">The sequence shown here is derived from an EMBL/GenBank/DDBJ whole genome shotgun (WGS) entry which is preliminary data.</text>
</comment>
<dbReference type="SMART" id="SM00895">
    <property type="entry name" value="FCD"/>
    <property type="match status" value="1"/>
</dbReference>
<keyword evidence="3" id="KW-0804">Transcription</keyword>
<dbReference type="AlphaFoldDB" id="A0A5C7FVV1"/>
<proteinExistence type="predicted"/>
<name>A0A5C7FVV1_9BACT</name>
<dbReference type="EMBL" id="VOXD01000007">
    <property type="protein sequence ID" value="TXF90475.1"/>
    <property type="molecule type" value="Genomic_DNA"/>
</dbReference>
<dbReference type="Pfam" id="PF07729">
    <property type="entry name" value="FCD"/>
    <property type="match status" value="1"/>
</dbReference>
<evidence type="ECO:0000259" key="4">
    <source>
        <dbReference type="PROSITE" id="PS50949"/>
    </source>
</evidence>
<dbReference type="PRINTS" id="PR00035">
    <property type="entry name" value="HTHGNTR"/>
</dbReference>
<evidence type="ECO:0000256" key="3">
    <source>
        <dbReference type="ARBA" id="ARBA00023163"/>
    </source>
</evidence>
<keyword evidence="2" id="KW-0238">DNA-binding</keyword>
<sequence length="240" mass="27708">MKLDLNTKNDNHDIQNLIISKIRNLINHKNLEPGDKLPSERVLSEKFGVSRRHVREAIQKLELYELVESIPQSGTFVANIGQTALNGIINDILRLRRHDFKSLVETRILLELRMVELAAKRRTEEDLKAIETTFDAYKAKVVNREDALQEDLLFHLAIARASGNTTMNALLLQITPNIINVFETNRVCKFDDNILELQKHQAIFEAIAKRDSAMAIESMETHFDRLMEFCNRFENQVIND</sequence>
<dbReference type="InterPro" id="IPR036388">
    <property type="entry name" value="WH-like_DNA-bd_sf"/>
</dbReference>
<evidence type="ECO:0000256" key="1">
    <source>
        <dbReference type="ARBA" id="ARBA00023015"/>
    </source>
</evidence>
<protein>
    <submittedName>
        <fullName evidence="5">FadR family transcriptional regulator</fullName>
    </submittedName>
</protein>
<dbReference type="SMART" id="SM00345">
    <property type="entry name" value="HTH_GNTR"/>
    <property type="match status" value="1"/>
</dbReference>
<keyword evidence="6" id="KW-1185">Reference proteome</keyword>
<dbReference type="Gene3D" id="1.20.120.530">
    <property type="entry name" value="GntR ligand-binding domain-like"/>
    <property type="match status" value="1"/>
</dbReference>
<dbReference type="GO" id="GO:0003700">
    <property type="term" value="F:DNA-binding transcription factor activity"/>
    <property type="evidence" value="ECO:0007669"/>
    <property type="project" value="InterPro"/>
</dbReference>
<dbReference type="SUPFAM" id="SSF48008">
    <property type="entry name" value="GntR ligand-binding domain-like"/>
    <property type="match status" value="1"/>
</dbReference>
<dbReference type="Pfam" id="PF00392">
    <property type="entry name" value="GntR"/>
    <property type="match status" value="1"/>
</dbReference>
<organism evidence="5 6">
    <name type="scientific">Neolewinella aurantiaca</name>
    <dbReference type="NCBI Taxonomy" id="2602767"/>
    <lineage>
        <taxon>Bacteria</taxon>
        <taxon>Pseudomonadati</taxon>
        <taxon>Bacteroidota</taxon>
        <taxon>Saprospiria</taxon>
        <taxon>Saprospirales</taxon>
        <taxon>Lewinellaceae</taxon>
        <taxon>Neolewinella</taxon>
    </lineage>
</organism>
<dbReference type="OrthoDB" id="9799482at2"/>
<dbReference type="InterPro" id="IPR011711">
    <property type="entry name" value="GntR_C"/>
</dbReference>
<evidence type="ECO:0000313" key="5">
    <source>
        <dbReference type="EMBL" id="TXF90475.1"/>
    </source>
</evidence>
<keyword evidence="1" id="KW-0805">Transcription regulation</keyword>
<evidence type="ECO:0000313" key="6">
    <source>
        <dbReference type="Proteomes" id="UP000321907"/>
    </source>
</evidence>
<dbReference type="GO" id="GO:0003677">
    <property type="term" value="F:DNA binding"/>
    <property type="evidence" value="ECO:0007669"/>
    <property type="project" value="UniProtKB-KW"/>
</dbReference>
<dbReference type="RefSeq" id="WP_147929956.1">
    <property type="nucleotide sequence ID" value="NZ_VOXD01000007.1"/>
</dbReference>
<dbReference type="CDD" id="cd07377">
    <property type="entry name" value="WHTH_GntR"/>
    <property type="match status" value="1"/>
</dbReference>
<dbReference type="SUPFAM" id="SSF46785">
    <property type="entry name" value="Winged helix' DNA-binding domain"/>
    <property type="match status" value="1"/>
</dbReference>
<dbReference type="InterPro" id="IPR000524">
    <property type="entry name" value="Tscrpt_reg_HTH_GntR"/>
</dbReference>
<evidence type="ECO:0000256" key="2">
    <source>
        <dbReference type="ARBA" id="ARBA00023125"/>
    </source>
</evidence>
<accession>A0A5C7FVV1</accession>
<dbReference type="PANTHER" id="PTHR43537:SF5">
    <property type="entry name" value="UXU OPERON TRANSCRIPTIONAL REGULATOR"/>
    <property type="match status" value="1"/>
</dbReference>
<dbReference type="PROSITE" id="PS50949">
    <property type="entry name" value="HTH_GNTR"/>
    <property type="match status" value="1"/>
</dbReference>
<dbReference type="Gene3D" id="1.10.10.10">
    <property type="entry name" value="Winged helix-like DNA-binding domain superfamily/Winged helix DNA-binding domain"/>
    <property type="match status" value="1"/>
</dbReference>
<dbReference type="PANTHER" id="PTHR43537">
    <property type="entry name" value="TRANSCRIPTIONAL REGULATOR, GNTR FAMILY"/>
    <property type="match status" value="1"/>
</dbReference>
<dbReference type="InterPro" id="IPR008920">
    <property type="entry name" value="TF_FadR/GntR_C"/>
</dbReference>
<gene>
    <name evidence="5" type="ORF">FUA23_06190</name>
</gene>
<reference evidence="5 6" key="1">
    <citation type="submission" date="2019-08" db="EMBL/GenBank/DDBJ databases">
        <title>Lewinella sp. strain SSH13 Genome sequencing and assembly.</title>
        <authorList>
            <person name="Kim I."/>
        </authorList>
    </citation>
    <scope>NUCLEOTIDE SEQUENCE [LARGE SCALE GENOMIC DNA]</scope>
    <source>
        <strain evidence="5 6">SSH13</strain>
    </source>
</reference>
<dbReference type="Proteomes" id="UP000321907">
    <property type="component" value="Unassembled WGS sequence"/>
</dbReference>
<feature type="domain" description="HTH gntR-type" evidence="4">
    <location>
        <begin position="12"/>
        <end position="80"/>
    </location>
</feature>
<dbReference type="InterPro" id="IPR036390">
    <property type="entry name" value="WH_DNA-bd_sf"/>
</dbReference>